<sequence length="63" mass="6827">MTILLTVAIAFGAFLALLLLLSLKPLLRNRTPLKKHACQVMCRHGHDRVCACDDSAEPGGTQP</sequence>
<gene>
    <name evidence="1" type="ORF">FJY75_04885</name>
</gene>
<evidence type="ECO:0008006" key="3">
    <source>
        <dbReference type="Google" id="ProtNLM"/>
    </source>
</evidence>
<accession>A0A937XAS4</accession>
<evidence type="ECO:0000313" key="1">
    <source>
        <dbReference type="EMBL" id="MBM3317169.1"/>
    </source>
</evidence>
<name>A0A937XAS4_UNCEI</name>
<dbReference type="AlphaFoldDB" id="A0A937XAS4"/>
<protein>
    <recommendedName>
        <fullName evidence="3">FeoB-associated Cys-rich membrane protein</fullName>
    </recommendedName>
</protein>
<evidence type="ECO:0000313" key="2">
    <source>
        <dbReference type="Proteomes" id="UP000748308"/>
    </source>
</evidence>
<reference evidence="1" key="1">
    <citation type="submission" date="2019-03" db="EMBL/GenBank/DDBJ databases">
        <title>Lake Tanganyika Metagenome-Assembled Genomes (MAGs).</title>
        <authorList>
            <person name="Tran P."/>
        </authorList>
    </citation>
    <scope>NUCLEOTIDE SEQUENCE</scope>
    <source>
        <strain evidence="1">M_DeepCast_400m_m2_100</strain>
    </source>
</reference>
<dbReference type="Proteomes" id="UP000748308">
    <property type="component" value="Unassembled WGS sequence"/>
</dbReference>
<organism evidence="1 2">
    <name type="scientific">Eiseniibacteriota bacterium</name>
    <dbReference type="NCBI Taxonomy" id="2212470"/>
    <lineage>
        <taxon>Bacteria</taxon>
        <taxon>Candidatus Eiseniibacteriota</taxon>
    </lineage>
</organism>
<proteinExistence type="predicted"/>
<comment type="caution">
    <text evidence="1">The sequence shown here is derived from an EMBL/GenBank/DDBJ whole genome shotgun (WGS) entry which is preliminary data.</text>
</comment>
<dbReference type="EMBL" id="VGIY01000085">
    <property type="protein sequence ID" value="MBM3317169.1"/>
    <property type="molecule type" value="Genomic_DNA"/>
</dbReference>